<dbReference type="CDD" id="cd00038">
    <property type="entry name" value="CAP_ED"/>
    <property type="match status" value="1"/>
</dbReference>
<dbReference type="InterPro" id="IPR014710">
    <property type="entry name" value="RmlC-like_jellyroll"/>
</dbReference>
<sequence>MRNYIDEIKTLPLFTGIKHEDLEPMLTCLGSYLKTYKKGQFVSLAEEPLKCVGVLLSGKVHMIKEDLWGNKTILVLIKEGGVFGETFACGSDMVSTVTFVTASECKVLFMPFDRILHSCNLSCVFHHRLIENMVRLIADKNVQFLERLEVASKRTLREKILSFLSAQAEFHDNREFVISMGRLELADYLCVDRSALTRELSNMEADGLIEYEKNRFKILQ</sequence>
<feature type="domain" description="Cyclic nucleotide-binding" evidence="4">
    <location>
        <begin position="13"/>
        <end position="110"/>
    </location>
</feature>
<organism evidence="6 7">
    <name type="scientific">Emergencia timonensis</name>
    <dbReference type="NCBI Taxonomy" id="1776384"/>
    <lineage>
        <taxon>Bacteria</taxon>
        <taxon>Bacillati</taxon>
        <taxon>Bacillota</taxon>
        <taxon>Clostridia</taxon>
        <taxon>Peptostreptococcales</taxon>
        <taxon>Anaerovoracaceae</taxon>
        <taxon>Emergencia</taxon>
    </lineage>
</organism>
<dbReference type="PROSITE" id="PS51063">
    <property type="entry name" value="HTH_CRP_2"/>
    <property type="match status" value="1"/>
</dbReference>
<accession>A0A415E6Q3</accession>
<keyword evidence="2" id="KW-0238">DNA-binding</keyword>
<dbReference type="Pfam" id="PF00027">
    <property type="entry name" value="cNMP_binding"/>
    <property type="match status" value="1"/>
</dbReference>
<dbReference type="Gene3D" id="2.60.120.10">
    <property type="entry name" value="Jelly Rolls"/>
    <property type="match status" value="1"/>
</dbReference>
<dbReference type="Pfam" id="PF13545">
    <property type="entry name" value="HTH_Crp_2"/>
    <property type="match status" value="1"/>
</dbReference>
<name>A0A415E6Q3_9FIRM</name>
<evidence type="ECO:0000256" key="1">
    <source>
        <dbReference type="ARBA" id="ARBA00023015"/>
    </source>
</evidence>
<dbReference type="SUPFAM" id="SSF51206">
    <property type="entry name" value="cAMP-binding domain-like"/>
    <property type="match status" value="1"/>
</dbReference>
<dbReference type="InterPro" id="IPR018490">
    <property type="entry name" value="cNMP-bd_dom_sf"/>
</dbReference>
<dbReference type="OrthoDB" id="9774616at2"/>
<evidence type="ECO:0000313" key="7">
    <source>
        <dbReference type="Proteomes" id="UP000284841"/>
    </source>
</evidence>
<feature type="domain" description="HTH crp-type" evidence="5">
    <location>
        <begin position="154"/>
        <end position="220"/>
    </location>
</feature>
<dbReference type="STRING" id="1776384.GCA_900086585_02712"/>
<keyword evidence="3" id="KW-0804">Transcription</keyword>
<dbReference type="EMBL" id="QRMS01000001">
    <property type="protein sequence ID" value="RHJ89399.1"/>
    <property type="molecule type" value="Genomic_DNA"/>
</dbReference>
<protein>
    <submittedName>
        <fullName evidence="6">Crp/Fnr family transcriptional regulator</fullName>
    </submittedName>
</protein>
<keyword evidence="7" id="KW-1185">Reference proteome</keyword>
<dbReference type="InterPro" id="IPR036390">
    <property type="entry name" value="WH_DNA-bd_sf"/>
</dbReference>
<evidence type="ECO:0000256" key="3">
    <source>
        <dbReference type="ARBA" id="ARBA00023163"/>
    </source>
</evidence>
<dbReference type="GO" id="GO:0006355">
    <property type="term" value="P:regulation of DNA-templated transcription"/>
    <property type="evidence" value="ECO:0007669"/>
    <property type="project" value="InterPro"/>
</dbReference>
<comment type="caution">
    <text evidence="6">The sequence shown here is derived from an EMBL/GenBank/DDBJ whole genome shotgun (WGS) entry which is preliminary data.</text>
</comment>
<dbReference type="GO" id="GO:0003677">
    <property type="term" value="F:DNA binding"/>
    <property type="evidence" value="ECO:0007669"/>
    <property type="project" value="UniProtKB-KW"/>
</dbReference>
<gene>
    <name evidence="6" type="ORF">DW099_02150</name>
</gene>
<dbReference type="SUPFAM" id="SSF46785">
    <property type="entry name" value="Winged helix' DNA-binding domain"/>
    <property type="match status" value="1"/>
</dbReference>
<evidence type="ECO:0000259" key="5">
    <source>
        <dbReference type="PROSITE" id="PS51063"/>
    </source>
</evidence>
<dbReference type="InterPro" id="IPR012318">
    <property type="entry name" value="HTH_CRP"/>
</dbReference>
<evidence type="ECO:0000259" key="4">
    <source>
        <dbReference type="PROSITE" id="PS50042"/>
    </source>
</evidence>
<dbReference type="RefSeq" id="WP_118333516.1">
    <property type="nucleotide sequence ID" value="NZ_AP025567.1"/>
</dbReference>
<evidence type="ECO:0000313" key="6">
    <source>
        <dbReference type="EMBL" id="RHJ89399.1"/>
    </source>
</evidence>
<dbReference type="PROSITE" id="PS50042">
    <property type="entry name" value="CNMP_BINDING_3"/>
    <property type="match status" value="1"/>
</dbReference>
<evidence type="ECO:0000256" key="2">
    <source>
        <dbReference type="ARBA" id="ARBA00023125"/>
    </source>
</evidence>
<proteinExistence type="predicted"/>
<keyword evidence="1" id="KW-0805">Transcription regulation</keyword>
<dbReference type="Proteomes" id="UP000284841">
    <property type="component" value="Unassembled WGS sequence"/>
</dbReference>
<dbReference type="InterPro" id="IPR000595">
    <property type="entry name" value="cNMP-bd_dom"/>
</dbReference>
<reference evidence="6 7" key="1">
    <citation type="submission" date="2018-08" db="EMBL/GenBank/DDBJ databases">
        <title>A genome reference for cultivated species of the human gut microbiota.</title>
        <authorList>
            <person name="Zou Y."/>
            <person name="Xue W."/>
            <person name="Luo G."/>
        </authorList>
    </citation>
    <scope>NUCLEOTIDE SEQUENCE [LARGE SCALE GENOMIC DNA]</scope>
    <source>
        <strain evidence="6 7">AM07-24</strain>
    </source>
</reference>
<dbReference type="AlphaFoldDB" id="A0A415E6Q3"/>